<comment type="similarity">
    <text evidence="2">Belongs to the resistance-nodulation-cell division (RND) (TC 2.A.6) family. MmpL subfamily.</text>
</comment>
<gene>
    <name evidence="9" type="ORF">J2S19_003078</name>
</gene>
<keyword evidence="4 7" id="KW-0812">Transmembrane</keyword>
<accession>A0ABT9ZHM2</accession>
<dbReference type="SUPFAM" id="SSF82866">
    <property type="entry name" value="Multidrug efflux transporter AcrB transmembrane domain"/>
    <property type="match status" value="2"/>
</dbReference>
<keyword evidence="3" id="KW-1003">Cell membrane</keyword>
<dbReference type="Pfam" id="PF03176">
    <property type="entry name" value="MMPL"/>
    <property type="match status" value="2"/>
</dbReference>
<feature type="transmembrane region" description="Helical" evidence="7">
    <location>
        <begin position="662"/>
        <end position="684"/>
    </location>
</feature>
<dbReference type="InterPro" id="IPR004869">
    <property type="entry name" value="MMPL_dom"/>
</dbReference>
<evidence type="ECO:0000256" key="5">
    <source>
        <dbReference type="ARBA" id="ARBA00022989"/>
    </source>
</evidence>
<dbReference type="RefSeq" id="WP_307343348.1">
    <property type="nucleotide sequence ID" value="NZ_JAUSUD010000015.1"/>
</dbReference>
<dbReference type="EMBL" id="JAUSUD010000015">
    <property type="protein sequence ID" value="MDQ0231793.1"/>
    <property type="molecule type" value="Genomic_DNA"/>
</dbReference>
<reference evidence="9 10" key="1">
    <citation type="submission" date="2023-07" db="EMBL/GenBank/DDBJ databases">
        <title>Genomic Encyclopedia of Type Strains, Phase IV (KMG-IV): sequencing the most valuable type-strain genomes for metagenomic binning, comparative biology and taxonomic classification.</title>
        <authorList>
            <person name="Goeker M."/>
        </authorList>
    </citation>
    <scope>NUCLEOTIDE SEQUENCE [LARGE SCALE GENOMIC DNA]</scope>
    <source>
        <strain evidence="9 10">DSM 29005</strain>
    </source>
</reference>
<feature type="transmembrane region" description="Helical" evidence="7">
    <location>
        <begin position="20"/>
        <end position="40"/>
    </location>
</feature>
<comment type="caution">
    <text evidence="9">The sequence shown here is derived from an EMBL/GenBank/DDBJ whole genome shotgun (WGS) entry which is preliminary data.</text>
</comment>
<feature type="transmembrane region" description="Helical" evidence="7">
    <location>
        <begin position="620"/>
        <end position="641"/>
    </location>
</feature>
<feature type="transmembrane region" description="Helical" evidence="7">
    <location>
        <begin position="303"/>
        <end position="324"/>
    </location>
</feature>
<dbReference type="PANTHER" id="PTHR33406">
    <property type="entry name" value="MEMBRANE PROTEIN MJ1562-RELATED"/>
    <property type="match status" value="1"/>
</dbReference>
<feature type="transmembrane region" description="Helical" evidence="7">
    <location>
        <begin position="260"/>
        <end position="282"/>
    </location>
</feature>
<feature type="transmembrane region" description="Helical" evidence="7">
    <location>
        <begin position="336"/>
        <end position="359"/>
    </location>
</feature>
<feature type="domain" description="SSD" evidence="8">
    <location>
        <begin position="262"/>
        <end position="357"/>
    </location>
</feature>
<feature type="transmembrane region" description="Helical" evidence="7">
    <location>
        <begin position="202"/>
        <end position="220"/>
    </location>
</feature>
<evidence type="ECO:0000256" key="2">
    <source>
        <dbReference type="ARBA" id="ARBA00010157"/>
    </source>
</evidence>
<dbReference type="PROSITE" id="PS50156">
    <property type="entry name" value="SSD"/>
    <property type="match status" value="1"/>
</dbReference>
<comment type="subcellular location">
    <subcellularLocation>
        <location evidence="1">Cell membrane</location>
        <topology evidence="1">Multi-pass membrane protein</topology>
    </subcellularLocation>
</comment>
<keyword evidence="10" id="KW-1185">Reference proteome</keyword>
<evidence type="ECO:0000313" key="9">
    <source>
        <dbReference type="EMBL" id="MDQ0231793.1"/>
    </source>
</evidence>
<keyword evidence="5 7" id="KW-1133">Transmembrane helix</keyword>
<dbReference type="InterPro" id="IPR050545">
    <property type="entry name" value="Mycobact_MmpL"/>
</dbReference>
<evidence type="ECO:0000256" key="6">
    <source>
        <dbReference type="ARBA" id="ARBA00023136"/>
    </source>
</evidence>
<evidence type="ECO:0000256" key="3">
    <source>
        <dbReference type="ARBA" id="ARBA00022475"/>
    </source>
</evidence>
<dbReference type="InterPro" id="IPR000731">
    <property type="entry name" value="SSD"/>
</dbReference>
<evidence type="ECO:0000256" key="1">
    <source>
        <dbReference type="ARBA" id="ARBA00004651"/>
    </source>
</evidence>
<evidence type="ECO:0000259" key="8">
    <source>
        <dbReference type="PROSITE" id="PS50156"/>
    </source>
</evidence>
<dbReference type="PANTHER" id="PTHR33406:SF6">
    <property type="entry name" value="MEMBRANE PROTEIN YDGH-RELATED"/>
    <property type="match status" value="1"/>
</dbReference>
<name>A0ABT9ZHM2_9BACI</name>
<dbReference type="Proteomes" id="UP001234495">
    <property type="component" value="Unassembled WGS sequence"/>
</dbReference>
<proteinExistence type="inferred from homology"/>
<organism evidence="9 10">
    <name type="scientific">Metabacillus malikii</name>
    <dbReference type="NCBI Taxonomy" id="1504265"/>
    <lineage>
        <taxon>Bacteria</taxon>
        <taxon>Bacillati</taxon>
        <taxon>Bacillota</taxon>
        <taxon>Bacilli</taxon>
        <taxon>Bacillales</taxon>
        <taxon>Bacillaceae</taxon>
        <taxon>Metabacillus</taxon>
    </lineage>
</organism>
<feature type="transmembrane region" description="Helical" evidence="7">
    <location>
        <begin position="227"/>
        <end position="248"/>
    </location>
</feature>
<feature type="transmembrane region" description="Helical" evidence="7">
    <location>
        <begin position="563"/>
        <end position="580"/>
    </location>
</feature>
<evidence type="ECO:0000313" key="10">
    <source>
        <dbReference type="Proteomes" id="UP001234495"/>
    </source>
</evidence>
<evidence type="ECO:0000256" key="7">
    <source>
        <dbReference type="SAM" id="Phobius"/>
    </source>
</evidence>
<sequence>MKMHPLEKWGAKVGGPRTRWVVLILWLVFAAGLAAIFPQVGDVENFAGEDLPEEMNSIVAQTIIDEEFSTDAGLPLLIVWYKESGLGIEDLQHIQQLYAKLDEAPLAEQKTIPPFQNMPTEALLGSLSENQKSFVSPVFFEADVDTEVLNENFEEIRAITEEIIGENPYDTESLDDDGLHARFSGPAGISVDATGLFESADFQLMTATVILILVILLLIYRSPLLAIIPLVVVSVAYLVVSPVLGAIADAGWIDKDAQSISIMIVLLFGAGTDYCLFLITKYRDLLFEEENKFLALARAVRESTGAIVMSGLTVVIGLATLALADYGAFQRFAVPFSLGVLITGFAVVTLLPAILALLGRKAFWPFVPRTPQLAREFAEKKNKPYKEPKANHKVMNAIGKFATGKPWLVIIVTAAILVSLAFVSRDIEYNYDLLSSFPEEMDSREGFTLIEENFTPGELAPVKVIVDTDGKDINIKEQLADLPYLDFVADPQTGENKSNYQLYEVYLNKNPYSNEAMADVTEMETDVAAILKDEDISAKSFWLGGETSKQIDTRDVQAGDEQLIQPVMIIIIFVVLLVYLRAVVTAVQLMATVIVSFYAALGLGWLVISGILGHESIASAIPLYSFVFIIALGNDYNIFMISDIWKNRKRGLSHVESISKGVASTGSVITSAGIILAGTFAVLASLPIQLLVQFGIVTAIGVLLDTFIVRPLLVPAIITVFGKWSYWPGKLWKKEERKAQESN</sequence>
<feature type="transmembrane region" description="Helical" evidence="7">
    <location>
        <begin position="407"/>
        <end position="424"/>
    </location>
</feature>
<dbReference type="Gene3D" id="1.20.1640.10">
    <property type="entry name" value="Multidrug efflux transporter AcrB transmembrane domain"/>
    <property type="match status" value="2"/>
</dbReference>
<protein>
    <submittedName>
        <fullName evidence="9">RND superfamily putative drug exporter</fullName>
    </submittedName>
</protein>
<evidence type="ECO:0000256" key="4">
    <source>
        <dbReference type="ARBA" id="ARBA00022692"/>
    </source>
</evidence>
<feature type="transmembrane region" description="Helical" evidence="7">
    <location>
        <begin position="587"/>
        <end position="608"/>
    </location>
</feature>
<keyword evidence="6 7" id="KW-0472">Membrane</keyword>